<dbReference type="InterPro" id="IPR001353">
    <property type="entry name" value="Proteasome_sua/b"/>
</dbReference>
<evidence type="ECO:0000256" key="1">
    <source>
        <dbReference type="ARBA" id="ARBA00004123"/>
    </source>
</evidence>
<dbReference type="PANTHER" id="PTHR32194:SF2">
    <property type="entry name" value="PROTEASOME SUBUNIT BETA TYPE-1"/>
    <property type="match status" value="1"/>
</dbReference>
<dbReference type="PANTHER" id="PTHR32194">
    <property type="entry name" value="METALLOPROTEASE TLDD"/>
    <property type="match status" value="1"/>
</dbReference>
<proteinExistence type="predicted"/>
<dbReference type="GO" id="GO:0005839">
    <property type="term" value="C:proteasome core complex"/>
    <property type="evidence" value="ECO:0000318"/>
    <property type="project" value="GO_Central"/>
</dbReference>
<dbReference type="GO" id="GO:0051603">
    <property type="term" value="P:proteolysis involved in protein catabolic process"/>
    <property type="evidence" value="ECO:0000318"/>
    <property type="project" value="GO_Central"/>
</dbReference>
<name>A0A8I3S3W4_CANLF</name>
<reference evidence="5" key="1">
    <citation type="submission" date="2020-03" db="EMBL/GenBank/DDBJ databases">
        <title>Long-read based genome assembly of a Labrador retriever dog.</title>
        <authorList>
            <person name="Eory L."/>
            <person name="Zhang W."/>
            <person name="Schoenebeck J."/>
        </authorList>
    </citation>
    <scope>NUCLEOTIDE SEQUENCE [LARGE SCALE GENOMIC DNA]</scope>
    <source>
        <strain evidence="5">Labrador retriever</strain>
    </source>
</reference>
<dbReference type="Gene3D" id="3.60.20.10">
    <property type="entry name" value="Glutamine Phosphoribosylpyrophosphate, subunit 1, domain 1"/>
    <property type="match status" value="1"/>
</dbReference>
<keyword evidence="6" id="KW-1185">Reference proteome</keyword>
<comment type="function">
    <text evidence="4">Non-catalytic component of the 20S core proteasome complex involved in the proteolytic degradation of most intracellular proteins. This complex plays numerous essential roles within the cell by associating with different regulatory particles. Associated with two 19S regulatory particles, forms the 26S proteasome and thus participates in the ATP-dependent degradation of ubiquitinated proteins. The 26S proteasome plays a key role in the maintenance of protein homeostasis by removing misfolded or damaged proteins that could impair cellular functions, and by removing proteins whose functions are no longer required. Associated with the PA200 or PA28, the 20S proteasome mediates ubiquitin-independent protein degradation. This type of proteolysis is required in several pathways including spermatogenesis (20S-PA200 complex) or generation of a subset of MHC class I-presented antigenic peptides (20S-PA28 complex).</text>
</comment>
<evidence type="ECO:0000256" key="2">
    <source>
        <dbReference type="ARBA" id="ARBA00022490"/>
    </source>
</evidence>
<comment type="subcellular location">
    <subcellularLocation>
        <location evidence="1">Nucleus</location>
    </subcellularLocation>
</comment>
<dbReference type="GeneTree" id="ENSGT00550000075035"/>
<dbReference type="GO" id="GO:0005737">
    <property type="term" value="C:cytoplasm"/>
    <property type="evidence" value="ECO:0000318"/>
    <property type="project" value="GO_Central"/>
</dbReference>
<dbReference type="InterPro" id="IPR023333">
    <property type="entry name" value="Proteasome_suB-type"/>
</dbReference>
<sequence>AVRQQQLEPHGLVLGTQPRLGDRASQLFFWPCTFNGGPVLVIAGGDFFFKDFNYLFMIDTERERQRHRQREKQAPCQTVTGYWIHVFHGDCLTLTKIIEARLKMYKHSNNQTMTMGAIALFFPYYVYITGGMDEEGKGGMDNFDPVGSYRRDSFKAGGSPSAMLQPQLDHQVGFKNMQNMDHILLSLDRVMHLVKDAFISVVERDSFTGAALRFSS</sequence>
<dbReference type="GO" id="GO:0005634">
    <property type="term" value="C:nucleus"/>
    <property type="evidence" value="ECO:0000318"/>
    <property type="project" value="GO_Central"/>
</dbReference>
<reference evidence="5" key="3">
    <citation type="submission" date="2025-09" db="UniProtKB">
        <authorList>
            <consortium name="Ensembl"/>
        </authorList>
    </citation>
    <scope>IDENTIFICATION</scope>
    <source>
        <strain evidence="5">Boxer</strain>
    </source>
</reference>
<reference evidence="5" key="2">
    <citation type="submission" date="2025-08" db="UniProtKB">
        <authorList>
            <consortium name="Ensembl"/>
        </authorList>
    </citation>
    <scope>IDENTIFICATION</scope>
    <source>
        <strain evidence="5">Boxer</strain>
    </source>
</reference>
<organism evidence="5 6">
    <name type="scientific">Canis lupus familiaris</name>
    <name type="common">Dog</name>
    <name type="synonym">Canis familiaris</name>
    <dbReference type="NCBI Taxonomy" id="9615"/>
    <lineage>
        <taxon>Eukaryota</taxon>
        <taxon>Metazoa</taxon>
        <taxon>Chordata</taxon>
        <taxon>Craniata</taxon>
        <taxon>Vertebrata</taxon>
        <taxon>Euteleostomi</taxon>
        <taxon>Mammalia</taxon>
        <taxon>Eutheria</taxon>
        <taxon>Laurasiatheria</taxon>
        <taxon>Carnivora</taxon>
        <taxon>Caniformia</taxon>
        <taxon>Canidae</taxon>
        <taxon>Canis</taxon>
    </lineage>
</organism>
<dbReference type="AlphaFoldDB" id="A0A8I3S3W4"/>
<evidence type="ECO:0000256" key="4">
    <source>
        <dbReference type="ARBA" id="ARBA00049625"/>
    </source>
</evidence>
<evidence type="ECO:0000313" key="5">
    <source>
        <dbReference type="Ensembl" id="ENSCAFP00845032897.1"/>
    </source>
</evidence>
<protein>
    <submittedName>
        <fullName evidence="5">Uncharacterized protein</fullName>
    </submittedName>
</protein>
<dbReference type="OrthoDB" id="268479at2759"/>
<evidence type="ECO:0000313" key="6">
    <source>
        <dbReference type="Proteomes" id="UP000805418"/>
    </source>
</evidence>
<accession>A0A8I3S3W4</accession>
<dbReference type="SUPFAM" id="SSF56235">
    <property type="entry name" value="N-terminal nucleophile aminohydrolases (Ntn hydrolases)"/>
    <property type="match status" value="1"/>
</dbReference>
<keyword evidence="3" id="KW-0647">Proteasome</keyword>
<dbReference type="Ensembl" id="ENSCAFT00845041943.1">
    <property type="protein sequence ID" value="ENSCAFP00845032897.1"/>
    <property type="gene ID" value="ENSCAFG00845023745.1"/>
</dbReference>
<keyword evidence="2" id="KW-0963">Cytoplasm</keyword>
<dbReference type="Pfam" id="PF00227">
    <property type="entry name" value="Proteasome"/>
    <property type="match status" value="1"/>
</dbReference>
<dbReference type="Proteomes" id="UP000805418">
    <property type="component" value="Chromosome X"/>
</dbReference>
<evidence type="ECO:0000256" key="3">
    <source>
        <dbReference type="ARBA" id="ARBA00022942"/>
    </source>
</evidence>
<dbReference type="InterPro" id="IPR029055">
    <property type="entry name" value="Ntn_hydrolases_N"/>
</dbReference>